<evidence type="ECO:0000256" key="1">
    <source>
        <dbReference type="ARBA" id="ARBA00004275"/>
    </source>
</evidence>
<dbReference type="GO" id="GO:0004165">
    <property type="term" value="F:delta(3)-delta(2)-enoyl-CoA isomerase activity"/>
    <property type="evidence" value="ECO:0007669"/>
    <property type="project" value="UniProtKB-ARBA"/>
</dbReference>
<feature type="domain" description="Chromo" evidence="5">
    <location>
        <begin position="6"/>
        <end position="57"/>
    </location>
</feature>
<evidence type="ECO:0000256" key="3">
    <source>
        <dbReference type="ARBA" id="ARBA00023235"/>
    </source>
</evidence>
<dbReference type="PANTHER" id="PTHR43684">
    <property type="match status" value="1"/>
</dbReference>
<comment type="caution">
    <text evidence="6">The sequence shown here is derived from an EMBL/GenBank/DDBJ whole genome shotgun (WGS) entry which is preliminary data.</text>
</comment>
<keyword evidence="2" id="KW-0576">Peroxisome</keyword>
<feature type="compositionally biased region" description="Basic residues" evidence="4">
    <location>
        <begin position="169"/>
        <end position="182"/>
    </location>
</feature>
<name>A0A9W9Z4I8_9CNID</name>
<dbReference type="InterPro" id="IPR029045">
    <property type="entry name" value="ClpP/crotonase-like_dom_sf"/>
</dbReference>
<dbReference type="Pfam" id="PF00378">
    <property type="entry name" value="ECH_1"/>
    <property type="match status" value="1"/>
</dbReference>
<protein>
    <recommendedName>
        <fullName evidence="5">Chromo domain-containing protein</fullName>
    </recommendedName>
</protein>
<dbReference type="GO" id="GO:0005777">
    <property type="term" value="C:peroxisome"/>
    <property type="evidence" value="ECO:0007669"/>
    <property type="project" value="UniProtKB-SubCell"/>
</dbReference>
<organism evidence="6 7">
    <name type="scientific">Desmophyllum pertusum</name>
    <dbReference type="NCBI Taxonomy" id="174260"/>
    <lineage>
        <taxon>Eukaryota</taxon>
        <taxon>Metazoa</taxon>
        <taxon>Cnidaria</taxon>
        <taxon>Anthozoa</taxon>
        <taxon>Hexacorallia</taxon>
        <taxon>Scleractinia</taxon>
        <taxon>Caryophylliina</taxon>
        <taxon>Caryophylliidae</taxon>
        <taxon>Desmophyllum</taxon>
    </lineage>
</organism>
<dbReference type="PANTHER" id="PTHR43684:SF1">
    <property type="entry name" value="ENOYL-COA DELTA ISOMERASE 2"/>
    <property type="match status" value="1"/>
</dbReference>
<dbReference type="CDD" id="cd06558">
    <property type="entry name" value="crotonase-like"/>
    <property type="match status" value="1"/>
</dbReference>
<evidence type="ECO:0000313" key="6">
    <source>
        <dbReference type="EMBL" id="KAJ7374785.1"/>
    </source>
</evidence>
<dbReference type="OrthoDB" id="5975316at2759"/>
<accession>A0A9W9Z4I8</accession>
<dbReference type="SUPFAM" id="SSF54160">
    <property type="entry name" value="Chromo domain-like"/>
    <property type="match status" value="1"/>
</dbReference>
<dbReference type="InterPro" id="IPR023780">
    <property type="entry name" value="Chromo_domain"/>
</dbReference>
<comment type="subcellular location">
    <subcellularLocation>
        <location evidence="1">Peroxisome</location>
    </subcellularLocation>
</comment>
<dbReference type="SUPFAM" id="SSF52096">
    <property type="entry name" value="ClpP/crotonase"/>
    <property type="match status" value="1"/>
</dbReference>
<dbReference type="AlphaFoldDB" id="A0A9W9Z4I8"/>
<sequence length="471" mass="52705">MADGIYEVDKVIGRRRTSLGKEEYLVHWKNYDPLYSTWEPVENLIPCLHTVTEFMAKSFPMPGINATCVTHLESSKPELRQLKKVTDIDKRKLRHLENKEMVDEILKAKSLTKELKKYQRGRGRGKKRSQLDDSCEVFGQETKKLRSSPLNGQIIEQTLLSGLPCQSPKRGRPFKKGNKKSPGRPANNGLTRSLMVELNDDEISRLTRTTRTHGVLDECVSVVKEGSVWKITLCSETKKNALTTEMCDQLAGFLHEASKEEHVSVVVLTGAGDSFCSGLDYEQLVMTHHRHEAKRLVEKFKLLVELLISFPKVLVAAVNGNAMGFGTALLALCDVVYASNKATFQTCFTKWGHPPIGCSSTVLSSLLGRTGAVSMLLLNHKMAATDAWENGLVMELLKPVNFMEQVDSRVKVMAAMPNKVLQDTKSLIKQADQETLRDTNNEECKLLLKYLGDDKVLDTIKTSWVPDVISA</sequence>
<dbReference type="CDD" id="cd00024">
    <property type="entry name" value="CD_CSD"/>
    <property type="match status" value="1"/>
</dbReference>
<keyword evidence="3" id="KW-0413">Isomerase</keyword>
<dbReference type="SMART" id="SM00298">
    <property type="entry name" value="CHROMO"/>
    <property type="match status" value="1"/>
</dbReference>
<dbReference type="InterPro" id="IPR001753">
    <property type="entry name" value="Enoyl-CoA_hydra/iso"/>
</dbReference>
<proteinExistence type="predicted"/>
<dbReference type="Gene3D" id="1.10.12.10">
    <property type="entry name" value="Lyase 2-enoyl-coa Hydratase, Chain A, domain 2"/>
    <property type="match status" value="1"/>
</dbReference>
<reference evidence="6" key="1">
    <citation type="submission" date="2023-01" db="EMBL/GenBank/DDBJ databases">
        <title>Genome assembly of the deep-sea coral Lophelia pertusa.</title>
        <authorList>
            <person name="Herrera S."/>
            <person name="Cordes E."/>
        </authorList>
    </citation>
    <scope>NUCLEOTIDE SEQUENCE</scope>
    <source>
        <strain evidence="6">USNM1676648</strain>
        <tissue evidence="6">Polyp</tissue>
    </source>
</reference>
<dbReference type="InterPro" id="IPR000953">
    <property type="entry name" value="Chromo/chromo_shadow_dom"/>
</dbReference>
<keyword evidence="7" id="KW-1185">Reference proteome</keyword>
<evidence type="ECO:0000259" key="5">
    <source>
        <dbReference type="PROSITE" id="PS50013"/>
    </source>
</evidence>
<dbReference type="Gene3D" id="2.40.50.40">
    <property type="match status" value="1"/>
</dbReference>
<feature type="region of interest" description="Disordered" evidence="4">
    <location>
        <begin position="164"/>
        <end position="190"/>
    </location>
</feature>
<dbReference type="Gene3D" id="3.90.226.10">
    <property type="entry name" value="2-enoyl-CoA Hydratase, Chain A, domain 1"/>
    <property type="match status" value="1"/>
</dbReference>
<gene>
    <name evidence="6" type="ORF">OS493_005135</name>
</gene>
<dbReference type="InterPro" id="IPR051053">
    <property type="entry name" value="ECH/Chromodomain_protein"/>
</dbReference>
<dbReference type="PROSITE" id="PS50013">
    <property type="entry name" value="CHROMO_2"/>
    <property type="match status" value="1"/>
</dbReference>
<evidence type="ECO:0000256" key="4">
    <source>
        <dbReference type="SAM" id="MobiDB-lite"/>
    </source>
</evidence>
<evidence type="ECO:0000256" key="2">
    <source>
        <dbReference type="ARBA" id="ARBA00023140"/>
    </source>
</evidence>
<dbReference type="InterPro" id="IPR014748">
    <property type="entry name" value="Enoyl-CoA_hydra_C"/>
</dbReference>
<dbReference type="InterPro" id="IPR016197">
    <property type="entry name" value="Chromo-like_dom_sf"/>
</dbReference>
<dbReference type="Pfam" id="PF00385">
    <property type="entry name" value="Chromo"/>
    <property type="match status" value="1"/>
</dbReference>
<dbReference type="Proteomes" id="UP001163046">
    <property type="component" value="Unassembled WGS sequence"/>
</dbReference>
<evidence type="ECO:0000313" key="7">
    <source>
        <dbReference type="Proteomes" id="UP001163046"/>
    </source>
</evidence>
<dbReference type="EMBL" id="MU826827">
    <property type="protein sequence ID" value="KAJ7374785.1"/>
    <property type="molecule type" value="Genomic_DNA"/>
</dbReference>